<evidence type="ECO:0000313" key="5">
    <source>
        <dbReference type="EMBL" id="MBB6411556.1"/>
    </source>
</evidence>
<name>A0A841P8T0_9HYPH</name>
<evidence type="ECO:0000256" key="3">
    <source>
        <dbReference type="RuleBase" id="RU003616"/>
    </source>
</evidence>
<dbReference type="InterPro" id="IPR002068">
    <property type="entry name" value="A-crystallin/Hsp20_dom"/>
</dbReference>
<dbReference type="InterPro" id="IPR008978">
    <property type="entry name" value="HSP20-like_chaperone"/>
</dbReference>
<dbReference type="Proteomes" id="UP000556329">
    <property type="component" value="Unassembled WGS sequence"/>
</dbReference>
<organism evidence="5 6">
    <name type="scientific">Mesorhizobium sangaii</name>
    <dbReference type="NCBI Taxonomy" id="505389"/>
    <lineage>
        <taxon>Bacteria</taxon>
        <taxon>Pseudomonadati</taxon>
        <taxon>Pseudomonadota</taxon>
        <taxon>Alphaproteobacteria</taxon>
        <taxon>Hyphomicrobiales</taxon>
        <taxon>Phyllobacteriaceae</taxon>
        <taxon>Mesorhizobium</taxon>
    </lineage>
</organism>
<evidence type="ECO:0000256" key="2">
    <source>
        <dbReference type="PROSITE-ProRule" id="PRU00285"/>
    </source>
</evidence>
<dbReference type="SUPFAM" id="SSF49764">
    <property type="entry name" value="HSP20-like chaperones"/>
    <property type="match status" value="1"/>
</dbReference>
<dbReference type="PANTHER" id="PTHR47062:SF1">
    <property type="entry name" value="SMALL HEAT SHOCK PROTEIN IBPA"/>
    <property type="match status" value="1"/>
</dbReference>
<dbReference type="InterPro" id="IPR037913">
    <property type="entry name" value="ACD_IbpA/B"/>
</dbReference>
<proteinExistence type="inferred from homology"/>
<comment type="similarity">
    <text evidence="2 3">Belongs to the small heat shock protein (HSP20) family.</text>
</comment>
<evidence type="ECO:0000256" key="1">
    <source>
        <dbReference type="ARBA" id="ARBA00023016"/>
    </source>
</evidence>
<protein>
    <submittedName>
        <fullName evidence="5">Molecular chaperone IbpA</fullName>
    </submittedName>
</protein>
<dbReference type="Pfam" id="PF00011">
    <property type="entry name" value="HSP20"/>
    <property type="match status" value="1"/>
</dbReference>
<reference evidence="5 6" key="1">
    <citation type="submission" date="2020-08" db="EMBL/GenBank/DDBJ databases">
        <title>Genomic Encyclopedia of Type Strains, Phase IV (KMG-IV): sequencing the most valuable type-strain genomes for metagenomic binning, comparative biology and taxonomic classification.</title>
        <authorList>
            <person name="Goeker M."/>
        </authorList>
    </citation>
    <scope>NUCLEOTIDE SEQUENCE [LARGE SCALE GENOMIC DNA]</scope>
    <source>
        <strain evidence="5 6">DSM 100039</strain>
    </source>
</reference>
<dbReference type="AlphaFoldDB" id="A0A841P8T0"/>
<dbReference type="Gene3D" id="2.60.40.790">
    <property type="match status" value="1"/>
</dbReference>
<dbReference type="EMBL" id="JACHEF010000004">
    <property type="protein sequence ID" value="MBB6411556.1"/>
    <property type="molecule type" value="Genomic_DNA"/>
</dbReference>
<evidence type="ECO:0000259" key="4">
    <source>
        <dbReference type="PROSITE" id="PS01031"/>
    </source>
</evidence>
<dbReference type="CDD" id="cd06470">
    <property type="entry name" value="ACD_IbpA-B_like"/>
    <property type="match status" value="1"/>
</dbReference>
<dbReference type="PANTHER" id="PTHR47062">
    <property type="match status" value="1"/>
</dbReference>
<keyword evidence="6" id="KW-1185">Reference proteome</keyword>
<comment type="caution">
    <text evidence="5">The sequence shown here is derived from an EMBL/GenBank/DDBJ whole genome shotgun (WGS) entry which is preliminary data.</text>
</comment>
<accession>A0A841P8T0</accession>
<feature type="domain" description="SHSP" evidence="4">
    <location>
        <begin position="47"/>
        <end position="157"/>
    </location>
</feature>
<keyword evidence="1" id="KW-0346">Stress response</keyword>
<sequence>MLLGVPSYLCCSKEDVVMRTNLDFSPFYRSSIGFDRIFNLLENAGPPQNADNWPPYDIAKLGEDTYRIVLAVAGFGEDELTITQEPNMLVIEGAKTENDEVQYLHHGLALRSFARRFELADHVTIVGAKLENGLLIIDLKKEIPEEMKPRRIAINVETDKKAASKRIESAAA</sequence>
<dbReference type="PROSITE" id="PS01031">
    <property type="entry name" value="SHSP"/>
    <property type="match status" value="1"/>
</dbReference>
<evidence type="ECO:0000313" key="6">
    <source>
        <dbReference type="Proteomes" id="UP000556329"/>
    </source>
</evidence>
<gene>
    <name evidence="5" type="ORF">HNQ71_004244</name>
</gene>